<reference evidence="7" key="1">
    <citation type="submission" date="2018-03" db="EMBL/GenBank/DDBJ databases">
        <authorList>
            <person name="Nunes O.C."/>
            <person name="Lopes A.R."/>
            <person name="Froufe H."/>
            <person name="Munoz-Merida A."/>
            <person name="Barroso C."/>
            <person name="Egas C."/>
        </authorList>
    </citation>
    <scope>NUCLEOTIDE SEQUENCE</scope>
    <source>
        <strain evidence="7">ON4</strain>
    </source>
</reference>
<keyword evidence="3 5" id="KW-1133">Transmembrane helix</keyword>
<feature type="domain" description="Major facilitator superfamily (MFS) profile" evidence="6">
    <location>
        <begin position="12"/>
        <end position="406"/>
    </location>
</feature>
<dbReference type="Gene3D" id="1.20.1250.20">
    <property type="entry name" value="MFS general substrate transporter like domains"/>
    <property type="match status" value="2"/>
</dbReference>
<dbReference type="InterPro" id="IPR005829">
    <property type="entry name" value="Sugar_transporter_CS"/>
</dbReference>
<evidence type="ECO:0000256" key="5">
    <source>
        <dbReference type="SAM" id="Phobius"/>
    </source>
</evidence>
<dbReference type="InterPro" id="IPR036259">
    <property type="entry name" value="MFS_trans_sf"/>
</dbReference>
<feature type="transmembrane region" description="Helical" evidence="5">
    <location>
        <begin position="138"/>
        <end position="164"/>
    </location>
</feature>
<keyword evidence="2 5" id="KW-0812">Transmembrane</keyword>
<feature type="transmembrane region" description="Helical" evidence="5">
    <location>
        <begin position="48"/>
        <end position="68"/>
    </location>
</feature>
<dbReference type="InterPro" id="IPR020846">
    <property type="entry name" value="MFS_dom"/>
</dbReference>
<evidence type="ECO:0000256" key="3">
    <source>
        <dbReference type="ARBA" id="ARBA00022989"/>
    </source>
</evidence>
<feature type="transmembrane region" description="Helical" evidence="5">
    <location>
        <begin position="80"/>
        <end position="99"/>
    </location>
</feature>
<feature type="transmembrane region" description="Helical" evidence="5">
    <location>
        <begin position="312"/>
        <end position="333"/>
    </location>
</feature>
<dbReference type="EMBL" id="PXVD01000033">
    <property type="protein sequence ID" value="MDJ1372629.1"/>
    <property type="molecule type" value="Genomic_DNA"/>
</dbReference>
<feature type="transmembrane region" description="Helical" evidence="5">
    <location>
        <begin position="259"/>
        <end position="280"/>
    </location>
</feature>
<evidence type="ECO:0000259" key="6">
    <source>
        <dbReference type="PROSITE" id="PS50850"/>
    </source>
</evidence>
<sequence>MSKTMARSSWATVFVCAFIIVAEGYDLIVYGTLIPSLLEEPGWNLDKSGAGNIGSMVYVGMLIGALLSGRLSDRFGRKKLILVSITIFLIFTAACALAFDPVSLGVFRLMAGIGMGGVMPSCLALVKESIPEGRTSLAVTILMAGVPLGGTAASLLGLVIIESYGWRPMFWIGVVLSALILVLATTLLKESTEFTTRQIEIMQGKIVERPGFGAMFSRVLIAATILFALAAFANLMTWYGLNTWLTTIMADFNYPLESALQFSLTLNGGAVIGSFAFAVLADRFGSLKLAMVSGIVVAGALVLFAVGTDQLLVLLVLIAAIGMGAHSGLNLINASVADFYPLELRATALGWSNGIGRAGAIVAPSLGGFVFSTSAGGLGVIWTFTISALLSVVFVGALLIMARRKNSDSDVDTTVVEAQNA</sequence>
<name>A0ABT7CD51_9MICO</name>
<dbReference type="PROSITE" id="PS00216">
    <property type="entry name" value="SUGAR_TRANSPORT_1"/>
    <property type="match status" value="1"/>
</dbReference>
<dbReference type="PANTHER" id="PTHR23508:SF10">
    <property type="entry name" value="CARBOXYLIC ACID TRANSPORTER PROTEIN HOMOLOG"/>
    <property type="match status" value="1"/>
</dbReference>
<dbReference type="SUPFAM" id="SSF103473">
    <property type="entry name" value="MFS general substrate transporter"/>
    <property type="match status" value="1"/>
</dbReference>
<evidence type="ECO:0000256" key="1">
    <source>
        <dbReference type="ARBA" id="ARBA00004651"/>
    </source>
</evidence>
<evidence type="ECO:0000313" key="7">
    <source>
        <dbReference type="EMBL" id="MDJ1372629.1"/>
    </source>
</evidence>
<comment type="caution">
    <text evidence="7">The sequence shown here is derived from an EMBL/GenBank/DDBJ whole genome shotgun (WGS) entry which is preliminary data.</text>
</comment>
<evidence type="ECO:0000256" key="4">
    <source>
        <dbReference type="ARBA" id="ARBA00023136"/>
    </source>
</evidence>
<gene>
    <name evidence="7" type="ORF">C7K25_14890</name>
</gene>
<keyword evidence="8" id="KW-1185">Reference proteome</keyword>
<feature type="transmembrane region" description="Helical" evidence="5">
    <location>
        <begin position="219"/>
        <end position="239"/>
    </location>
</feature>
<dbReference type="RefSeq" id="WP_084147680.1">
    <property type="nucleotide sequence ID" value="NZ_CP028426.1"/>
</dbReference>
<feature type="transmembrane region" description="Helical" evidence="5">
    <location>
        <begin position="170"/>
        <end position="188"/>
    </location>
</feature>
<reference evidence="7" key="2">
    <citation type="journal article" date="2022" name="Sci. Rep.">
        <title>In silico prediction of the enzymes involved in the degradation of the herbicide molinate by Gulosibacter molinativorax ON4T.</title>
        <authorList>
            <person name="Lopes A.R."/>
            <person name="Bunin E."/>
            <person name="Viana A.T."/>
            <person name="Froufe H."/>
            <person name="Munoz-Merida A."/>
            <person name="Pinho D."/>
            <person name="Figueiredo J."/>
            <person name="Barroso C."/>
            <person name="Vaz-Moreira I."/>
            <person name="Bellanger X."/>
            <person name="Egas C."/>
            <person name="Nunes O.C."/>
        </authorList>
    </citation>
    <scope>NUCLEOTIDE SEQUENCE</scope>
    <source>
        <strain evidence="7">ON4</strain>
    </source>
</reference>
<feature type="transmembrane region" description="Helical" evidence="5">
    <location>
        <begin position="379"/>
        <end position="400"/>
    </location>
</feature>
<dbReference type="PROSITE" id="PS50850">
    <property type="entry name" value="MFS"/>
    <property type="match status" value="1"/>
</dbReference>
<protein>
    <submittedName>
        <fullName evidence="7">MFS transporter</fullName>
    </submittedName>
</protein>
<dbReference type="CDD" id="cd17365">
    <property type="entry name" value="MFS_PcaK_like"/>
    <property type="match status" value="1"/>
</dbReference>
<evidence type="ECO:0000256" key="2">
    <source>
        <dbReference type="ARBA" id="ARBA00022692"/>
    </source>
</evidence>
<dbReference type="Proteomes" id="UP001170379">
    <property type="component" value="Unassembled WGS sequence"/>
</dbReference>
<dbReference type="InterPro" id="IPR011701">
    <property type="entry name" value="MFS"/>
</dbReference>
<feature type="transmembrane region" description="Helical" evidence="5">
    <location>
        <begin position="105"/>
        <end position="126"/>
    </location>
</feature>
<comment type="subcellular location">
    <subcellularLocation>
        <location evidence="1">Cell membrane</location>
        <topology evidence="1">Multi-pass membrane protein</topology>
    </subcellularLocation>
</comment>
<accession>A0ABT7CD51</accession>
<organism evidence="7 8">
    <name type="scientific">Gulosibacter molinativorax</name>
    <dbReference type="NCBI Taxonomy" id="256821"/>
    <lineage>
        <taxon>Bacteria</taxon>
        <taxon>Bacillati</taxon>
        <taxon>Actinomycetota</taxon>
        <taxon>Actinomycetes</taxon>
        <taxon>Micrococcales</taxon>
        <taxon>Microbacteriaceae</taxon>
        <taxon>Gulosibacter</taxon>
    </lineage>
</organism>
<keyword evidence="4 5" id="KW-0472">Membrane</keyword>
<proteinExistence type="predicted"/>
<evidence type="ECO:0000313" key="8">
    <source>
        <dbReference type="Proteomes" id="UP001170379"/>
    </source>
</evidence>
<dbReference type="Pfam" id="PF07690">
    <property type="entry name" value="MFS_1"/>
    <property type="match status" value="1"/>
</dbReference>
<feature type="transmembrane region" description="Helical" evidence="5">
    <location>
        <begin position="354"/>
        <end position="373"/>
    </location>
</feature>
<dbReference type="PANTHER" id="PTHR23508">
    <property type="entry name" value="CARBOXYLIC ACID TRANSPORTER PROTEIN HOMOLOG"/>
    <property type="match status" value="1"/>
</dbReference>
<feature type="transmembrane region" description="Helical" evidence="5">
    <location>
        <begin position="287"/>
        <end position="306"/>
    </location>
</feature>